<dbReference type="Proteomes" id="UP001159405">
    <property type="component" value="Unassembled WGS sequence"/>
</dbReference>
<comment type="caution">
    <text evidence="1">The sequence shown here is derived from an EMBL/GenBank/DDBJ whole genome shotgun (WGS) entry which is preliminary data.</text>
</comment>
<accession>A0ABN8REA8</accession>
<evidence type="ECO:0000313" key="1">
    <source>
        <dbReference type="EMBL" id="CAH3177357.1"/>
    </source>
</evidence>
<organism evidence="1 2">
    <name type="scientific">Porites lobata</name>
    <dbReference type="NCBI Taxonomy" id="104759"/>
    <lineage>
        <taxon>Eukaryota</taxon>
        <taxon>Metazoa</taxon>
        <taxon>Cnidaria</taxon>
        <taxon>Anthozoa</taxon>
        <taxon>Hexacorallia</taxon>
        <taxon>Scleractinia</taxon>
        <taxon>Fungiina</taxon>
        <taxon>Poritidae</taxon>
        <taxon>Porites</taxon>
    </lineage>
</organism>
<sequence>ILTVIDGVATAAKALEKVEDINRALVKVKEGLHSVKVSQFDATQVQREIEGELFDKWHEGCEVMESKGIAIDRIQSFLDHLQDAYEGIDEEMRKKMNGIEWAREWAYKVMEFKYNASSDSSARYGMIAFGKSKDGKFVDCMYCLYKLDFKVAPERIITTKQHSVLWGLVKWESVEERVQERVLGVKSLKRIKNFFRFKALEGFYKEGLIDRINVVPSIEDVADDK</sequence>
<proteinExistence type="predicted"/>
<keyword evidence="2" id="KW-1185">Reference proteome</keyword>
<dbReference type="EMBL" id="CALNXK010000224">
    <property type="protein sequence ID" value="CAH3177357.1"/>
    <property type="molecule type" value="Genomic_DNA"/>
</dbReference>
<name>A0ABN8REA8_9CNID</name>
<protein>
    <submittedName>
        <fullName evidence="1">Uncharacterized protein</fullName>
    </submittedName>
</protein>
<gene>
    <name evidence="1" type="ORF">PLOB_00019250</name>
</gene>
<reference evidence="1 2" key="1">
    <citation type="submission" date="2022-05" db="EMBL/GenBank/DDBJ databases">
        <authorList>
            <consortium name="Genoscope - CEA"/>
            <person name="William W."/>
        </authorList>
    </citation>
    <scope>NUCLEOTIDE SEQUENCE [LARGE SCALE GENOMIC DNA]</scope>
</reference>
<evidence type="ECO:0000313" key="2">
    <source>
        <dbReference type="Proteomes" id="UP001159405"/>
    </source>
</evidence>
<feature type="non-terminal residue" evidence="1">
    <location>
        <position position="1"/>
    </location>
</feature>